<feature type="transmembrane region" description="Helical" evidence="1">
    <location>
        <begin position="127"/>
        <end position="152"/>
    </location>
</feature>
<dbReference type="EMBL" id="JAGEMK010000004">
    <property type="protein sequence ID" value="MBO1752070.1"/>
    <property type="molecule type" value="Genomic_DNA"/>
</dbReference>
<gene>
    <name evidence="2" type="ORF">J4G33_09670</name>
</gene>
<keyword evidence="1" id="KW-0472">Membrane</keyword>
<keyword evidence="3" id="KW-1185">Reference proteome</keyword>
<reference evidence="2" key="1">
    <citation type="submission" date="2021-03" db="EMBL/GenBank/DDBJ databases">
        <title>Actinotalea soli sp. nov., isolated from soil.</title>
        <authorList>
            <person name="Ping W."/>
            <person name="Zhang J."/>
        </authorList>
    </citation>
    <scope>NUCLEOTIDE SEQUENCE</scope>
    <source>
        <strain evidence="2">BY-33</strain>
    </source>
</reference>
<feature type="transmembrane region" description="Helical" evidence="1">
    <location>
        <begin position="52"/>
        <end position="73"/>
    </location>
</feature>
<protein>
    <submittedName>
        <fullName evidence="2">Uncharacterized protein</fullName>
    </submittedName>
</protein>
<evidence type="ECO:0000313" key="3">
    <source>
        <dbReference type="Proteomes" id="UP000664209"/>
    </source>
</evidence>
<feature type="transmembrane region" description="Helical" evidence="1">
    <location>
        <begin position="94"/>
        <end position="115"/>
    </location>
</feature>
<sequence>MRTGEDPRADVALGEQHVPGFAVLGRLLWAGLLAGFAIGGVTMVVAGGPEDVLLALGYAPVAAMVGLVAGLAVQVLNASVLHIARALRPEMRPAAMRLVLLPLPVLGAMLAPYVILSSGGGWGAVTALGWVGVLVAGGLGAVAVWVAAPWCLAPLTTPGPARAG</sequence>
<keyword evidence="1" id="KW-0812">Transmembrane</keyword>
<evidence type="ECO:0000256" key="1">
    <source>
        <dbReference type="SAM" id="Phobius"/>
    </source>
</evidence>
<proteinExistence type="predicted"/>
<organism evidence="2 3">
    <name type="scientific">Actinotalea soli</name>
    <dbReference type="NCBI Taxonomy" id="2819234"/>
    <lineage>
        <taxon>Bacteria</taxon>
        <taxon>Bacillati</taxon>
        <taxon>Actinomycetota</taxon>
        <taxon>Actinomycetes</taxon>
        <taxon>Micrococcales</taxon>
        <taxon>Cellulomonadaceae</taxon>
        <taxon>Actinotalea</taxon>
    </lineage>
</organism>
<keyword evidence="1" id="KW-1133">Transmembrane helix</keyword>
<accession>A0A939LSU8</accession>
<dbReference type="Proteomes" id="UP000664209">
    <property type="component" value="Unassembled WGS sequence"/>
</dbReference>
<dbReference type="RefSeq" id="WP_208055756.1">
    <property type="nucleotide sequence ID" value="NZ_JAGEMK010000004.1"/>
</dbReference>
<name>A0A939LSU8_9CELL</name>
<feature type="transmembrane region" description="Helical" evidence="1">
    <location>
        <begin position="27"/>
        <end position="46"/>
    </location>
</feature>
<comment type="caution">
    <text evidence="2">The sequence shown here is derived from an EMBL/GenBank/DDBJ whole genome shotgun (WGS) entry which is preliminary data.</text>
</comment>
<evidence type="ECO:0000313" key="2">
    <source>
        <dbReference type="EMBL" id="MBO1752070.1"/>
    </source>
</evidence>
<dbReference type="AlphaFoldDB" id="A0A939LSU8"/>